<dbReference type="InterPro" id="IPR013022">
    <property type="entry name" value="Xyl_isomerase-like_TIM-brl"/>
</dbReference>
<dbReference type="AlphaFoldDB" id="A0A5C4SXG7"/>
<name>A0A5C4SXG7_9BACL</name>
<dbReference type="PANTHER" id="PTHR12110">
    <property type="entry name" value="HYDROXYPYRUVATE ISOMERASE"/>
    <property type="match status" value="1"/>
</dbReference>
<proteinExistence type="predicted"/>
<accession>A0A5C4SXG7</accession>
<sequence length="258" mass="28294">MDQMKIAAQLYTLRDFLKTEEDIAATLQKVKDIGYNAVQVSGLGPIGDEALKTIADRVGVHICATHIPFADMVDKLDAVIAKHKLWNCKYVGIGGLPNEYRTSAEGYANFAKIASDVSRKLKEAGLQFVYHNHAFEFAKWDGKSGMDILFEQSDAGAFGFELDVHWVHAGGADAVGWIRKVNGRMQVVHLKDFTVTPSGERQFAEIGEGNMDFGAILQACEETGVEWGAVEQDNCYGRDPFESLAISARNLKALGASF</sequence>
<protein>
    <submittedName>
        <fullName evidence="2">Sugar phosphate isomerase/epimerase</fullName>
    </submittedName>
</protein>
<evidence type="ECO:0000259" key="1">
    <source>
        <dbReference type="Pfam" id="PF01261"/>
    </source>
</evidence>
<dbReference type="OrthoDB" id="9798407at2"/>
<dbReference type="InterPro" id="IPR036237">
    <property type="entry name" value="Xyl_isomerase-like_sf"/>
</dbReference>
<dbReference type="SUPFAM" id="SSF51658">
    <property type="entry name" value="Xylose isomerase-like"/>
    <property type="match status" value="1"/>
</dbReference>
<evidence type="ECO:0000313" key="2">
    <source>
        <dbReference type="EMBL" id="TNJ54950.1"/>
    </source>
</evidence>
<dbReference type="Proteomes" id="UP000307943">
    <property type="component" value="Unassembled WGS sequence"/>
</dbReference>
<evidence type="ECO:0000313" key="3">
    <source>
        <dbReference type="Proteomes" id="UP000307943"/>
    </source>
</evidence>
<dbReference type="InterPro" id="IPR050312">
    <property type="entry name" value="IolE/XylAMocC-like"/>
</dbReference>
<dbReference type="PANTHER" id="PTHR12110:SF41">
    <property type="entry name" value="INOSOSE DEHYDRATASE"/>
    <property type="match status" value="1"/>
</dbReference>
<dbReference type="Pfam" id="PF01261">
    <property type="entry name" value="AP_endonuc_2"/>
    <property type="match status" value="1"/>
</dbReference>
<dbReference type="EMBL" id="VDCQ01000121">
    <property type="protein sequence ID" value="TNJ54950.1"/>
    <property type="molecule type" value="Genomic_DNA"/>
</dbReference>
<reference evidence="2 3" key="1">
    <citation type="submission" date="2019-05" db="EMBL/GenBank/DDBJ databases">
        <title>We sequenced the genome of Paenibacillus hemerocallicola KCTC 33185 for further insight into its adaptation and study the phylogeny of Paenibacillus.</title>
        <authorList>
            <person name="Narsing Rao M.P."/>
        </authorList>
    </citation>
    <scope>NUCLEOTIDE SEQUENCE [LARGE SCALE GENOMIC DNA]</scope>
    <source>
        <strain evidence="2 3">KCTC 33185</strain>
    </source>
</reference>
<gene>
    <name evidence="2" type="ORF">FE784_39690</name>
</gene>
<organism evidence="2 3">
    <name type="scientific">Paenibacillus hemerocallicola</name>
    <dbReference type="NCBI Taxonomy" id="1172614"/>
    <lineage>
        <taxon>Bacteria</taxon>
        <taxon>Bacillati</taxon>
        <taxon>Bacillota</taxon>
        <taxon>Bacilli</taxon>
        <taxon>Bacillales</taxon>
        <taxon>Paenibacillaceae</taxon>
        <taxon>Paenibacillus</taxon>
    </lineage>
</organism>
<feature type="domain" description="Xylose isomerase-like TIM barrel" evidence="1">
    <location>
        <begin position="27"/>
        <end position="226"/>
    </location>
</feature>
<dbReference type="Gene3D" id="3.20.20.150">
    <property type="entry name" value="Divalent-metal-dependent TIM barrel enzymes"/>
    <property type="match status" value="1"/>
</dbReference>
<dbReference type="GO" id="GO:0016853">
    <property type="term" value="F:isomerase activity"/>
    <property type="evidence" value="ECO:0007669"/>
    <property type="project" value="UniProtKB-KW"/>
</dbReference>
<comment type="caution">
    <text evidence="2">The sequence shown here is derived from an EMBL/GenBank/DDBJ whole genome shotgun (WGS) entry which is preliminary data.</text>
</comment>
<keyword evidence="2" id="KW-0413">Isomerase</keyword>
<keyword evidence="3" id="KW-1185">Reference proteome</keyword>